<dbReference type="CDD" id="cd16831">
    <property type="entry name" value="HemS-like_C"/>
    <property type="match status" value="1"/>
</dbReference>
<keyword evidence="3" id="KW-1185">Reference proteome</keyword>
<dbReference type="InterPro" id="IPR053733">
    <property type="entry name" value="Heme_Transport_Util_sf"/>
</dbReference>
<dbReference type="Proteomes" id="UP001165366">
    <property type="component" value="Unassembled WGS sequence"/>
</dbReference>
<feature type="domain" description="Haemin-degrading HemS/ChuX" evidence="1">
    <location>
        <begin position="38"/>
        <end position="166"/>
    </location>
</feature>
<name>A0ABS9KAZ0_9BACT</name>
<dbReference type="InterPro" id="IPR007845">
    <property type="entry name" value="HemS/ChuX_dom"/>
</dbReference>
<comment type="caution">
    <text evidence="2">The sequence shown here is derived from an EMBL/GenBank/DDBJ whole genome shotgun (WGS) entry which is preliminary data.</text>
</comment>
<accession>A0ABS9KAZ0</accession>
<evidence type="ECO:0000313" key="3">
    <source>
        <dbReference type="Proteomes" id="UP001165366"/>
    </source>
</evidence>
<organism evidence="2 3">
    <name type="scientific">Rhodohalobacter sulfatireducens</name>
    <dbReference type="NCBI Taxonomy" id="2911366"/>
    <lineage>
        <taxon>Bacteria</taxon>
        <taxon>Pseudomonadati</taxon>
        <taxon>Balneolota</taxon>
        <taxon>Balneolia</taxon>
        <taxon>Balneolales</taxon>
        <taxon>Balneolaceae</taxon>
        <taxon>Rhodohalobacter</taxon>
    </lineage>
</organism>
<evidence type="ECO:0000313" key="2">
    <source>
        <dbReference type="EMBL" id="MCG2587992.1"/>
    </source>
</evidence>
<dbReference type="SUPFAM" id="SSF144064">
    <property type="entry name" value="Heme iron utilization protein-like"/>
    <property type="match status" value="1"/>
</dbReference>
<dbReference type="Pfam" id="PF05171">
    <property type="entry name" value="HemS"/>
    <property type="match status" value="2"/>
</dbReference>
<reference evidence="2" key="2">
    <citation type="submission" date="2024-05" db="EMBL/GenBank/DDBJ databases">
        <title>Rhodohalobacter halophilus gen. nov., sp. nov., a moderately halophilic member of the family Balneolaceae.</title>
        <authorList>
            <person name="Xia J."/>
        </authorList>
    </citation>
    <scope>NUCLEOTIDE SEQUENCE</scope>
    <source>
        <strain evidence="2">WB101</strain>
    </source>
</reference>
<dbReference type="EMBL" id="JAKLWS010000004">
    <property type="protein sequence ID" value="MCG2587992.1"/>
    <property type="molecule type" value="Genomic_DNA"/>
</dbReference>
<protein>
    <recommendedName>
        <fullName evidence="1">Haemin-degrading HemS/ChuX domain-containing protein</fullName>
    </recommendedName>
</protein>
<feature type="domain" description="Haemin-degrading HemS/ChuX" evidence="1">
    <location>
        <begin position="219"/>
        <end position="350"/>
    </location>
</feature>
<dbReference type="Gene3D" id="3.40.1570.10">
    <property type="entry name" value="HemS/ChuS/ChuX like domains"/>
    <property type="match status" value="2"/>
</dbReference>
<reference evidence="2" key="1">
    <citation type="submission" date="2022-01" db="EMBL/GenBank/DDBJ databases">
        <authorList>
            <person name="Wang Y."/>
        </authorList>
    </citation>
    <scope>NUCLEOTIDE SEQUENCE</scope>
    <source>
        <strain evidence="2">WB101</strain>
    </source>
</reference>
<gene>
    <name evidence="2" type="ORF">L6773_05415</name>
</gene>
<proteinExistence type="predicted"/>
<dbReference type="RefSeq" id="WP_237852836.1">
    <property type="nucleotide sequence ID" value="NZ_JAKLWS010000004.1"/>
</dbReference>
<dbReference type="CDD" id="cd16830">
    <property type="entry name" value="HemS-like_N"/>
    <property type="match status" value="1"/>
</dbReference>
<sequence length="357" mass="40918">MNTTLEDISKGSELKEQWHQLKAENPKLRTKNAADELGVSESELVACICDGETVVRLTEDWEGIIKEVETLGKVMALTRNESAVHEKHGTYQNISFEGHAGLVLDENIDLRVFHNRWSFGFAVPVENPRGTLNSLQFFDEAGTAVHKIYLMDEERVGKYNKLVEKFRSDDQTNEIRVKDSIKEKKTVSIDEIDTDEFLQKWSELKDTHDFFPLLRTFKAGRTDALRLAEGRFTWKISNNATRKMLELSSENEVPIMVFVSSPGMIQIHSGPVNRIKVMDHWLNVLDPDFNLHLREDHIAESWIVEKPTEDGIVTALEIYDEEHNAIATFFGARKPGKPELEPWREITNQLKLMEVGV</sequence>
<evidence type="ECO:0000259" key="1">
    <source>
        <dbReference type="Pfam" id="PF05171"/>
    </source>
</evidence>